<comment type="caution">
    <text evidence="2">The sequence shown here is derived from an EMBL/GenBank/DDBJ whole genome shotgun (WGS) entry which is preliminary data.</text>
</comment>
<gene>
    <name evidence="2" type="ORF">CS062_24835</name>
</gene>
<dbReference type="Pfam" id="PF14065">
    <property type="entry name" value="Pvc16_N"/>
    <property type="match status" value="1"/>
</dbReference>
<dbReference type="RefSeq" id="WP_099864540.1">
    <property type="nucleotide sequence ID" value="NZ_PEOG01000141.1"/>
</dbReference>
<evidence type="ECO:0000259" key="1">
    <source>
        <dbReference type="Pfam" id="PF14065"/>
    </source>
</evidence>
<dbReference type="Proteomes" id="UP000231501">
    <property type="component" value="Unassembled WGS sequence"/>
</dbReference>
<keyword evidence="3" id="KW-1185">Reference proteome</keyword>
<organism evidence="2 3">
    <name type="scientific">Roseateles chitinivorans</name>
    <dbReference type="NCBI Taxonomy" id="2917965"/>
    <lineage>
        <taxon>Bacteria</taxon>
        <taxon>Pseudomonadati</taxon>
        <taxon>Pseudomonadota</taxon>
        <taxon>Betaproteobacteria</taxon>
        <taxon>Burkholderiales</taxon>
        <taxon>Sphaerotilaceae</taxon>
        <taxon>Roseateles</taxon>
    </lineage>
</organism>
<protein>
    <recommendedName>
        <fullName evidence="1">Pvc16 N-terminal domain-containing protein</fullName>
    </recommendedName>
</protein>
<proteinExistence type="predicted"/>
<reference evidence="2 3" key="1">
    <citation type="submission" date="2017-11" db="EMBL/GenBank/DDBJ databases">
        <title>Draft genome sequence of Mitsuaria sp. HWN-4.</title>
        <authorList>
            <person name="Gundlapally S.R."/>
        </authorList>
    </citation>
    <scope>NUCLEOTIDE SEQUENCE [LARGE SCALE GENOMIC DNA]</scope>
    <source>
        <strain evidence="2 3">HWN-4</strain>
    </source>
</reference>
<dbReference type="InterPro" id="IPR025351">
    <property type="entry name" value="Pvc16_N"/>
</dbReference>
<name>A0A2G9C225_9BURK</name>
<evidence type="ECO:0000313" key="3">
    <source>
        <dbReference type="Proteomes" id="UP000231501"/>
    </source>
</evidence>
<dbReference type="EMBL" id="PEOG01000141">
    <property type="protein sequence ID" value="PIM50471.1"/>
    <property type="molecule type" value="Genomic_DNA"/>
</dbReference>
<accession>A0A2G9C225</accession>
<dbReference type="AlphaFoldDB" id="A0A2G9C225"/>
<sequence>MIDAVLLHLAGHLNAVLRRSHQSAEDLVAVTALHEADGGPAAGASHRLAAFLVNIERDPVASLPAQALGSGDRLARSAPPVQLNLLVMFAANYGGSTYPEALKLIASTIACFQATPVLDTQNSPGLDPRLDKLTLSIEPLNLHEMATLWGVLGGRYLPSVLYRVRLITIDARQSDAQLPAVRTPGVGIGVGARS</sequence>
<feature type="domain" description="Pvc16 N-terminal" evidence="1">
    <location>
        <begin position="9"/>
        <end position="182"/>
    </location>
</feature>
<dbReference type="OrthoDB" id="7560784at2"/>
<evidence type="ECO:0000313" key="2">
    <source>
        <dbReference type="EMBL" id="PIM50471.1"/>
    </source>
</evidence>